<evidence type="ECO:0000256" key="1">
    <source>
        <dbReference type="ARBA" id="ARBA00004141"/>
    </source>
</evidence>
<dbReference type="EMBL" id="JACHXI010000001">
    <property type="protein sequence ID" value="MBB3101781.1"/>
    <property type="molecule type" value="Genomic_DNA"/>
</dbReference>
<feature type="transmembrane region" description="Helical" evidence="5">
    <location>
        <begin position="236"/>
        <end position="259"/>
    </location>
</feature>
<feature type="transmembrane region" description="Helical" evidence="5">
    <location>
        <begin position="355"/>
        <end position="376"/>
    </location>
</feature>
<organism evidence="7 8">
    <name type="scientific">Azomonas macrocytogenes</name>
    <name type="common">Azotobacter macrocytogenes</name>
    <dbReference type="NCBI Taxonomy" id="69962"/>
    <lineage>
        <taxon>Bacteria</taxon>
        <taxon>Pseudomonadati</taxon>
        <taxon>Pseudomonadota</taxon>
        <taxon>Gammaproteobacteria</taxon>
        <taxon>Pseudomonadales</taxon>
        <taxon>Pseudomonadaceae</taxon>
        <taxon>Azomonas</taxon>
    </lineage>
</organism>
<keyword evidence="2 5" id="KW-0812">Transmembrane</keyword>
<proteinExistence type="predicted"/>
<dbReference type="CDD" id="cd17393">
    <property type="entry name" value="MFS_MosC_like"/>
    <property type="match status" value="1"/>
</dbReference>
<keyword evidence="8" id="KW-1185">Reference proteome</keyword>
<evidence type="ECO:0000256" key="4">
    <source>
        <dbReference type="ARBA" id="ARBA00023136"/>
    </source>
</evidence>
<keyword evidence="4 5" id="KW-0472">Membrane</keyword>
<dbReference type="Proteomes" id="UP000549250">
    <property type="component" value="Unassembled WGS sequence"/>
</dbReference>
<dbReference type="InterPro" id="IPR036259">
    <property type="entry name" value="MFS_trans_sf"/>
</dbReference>
<feature type="transmembrane region" description="Helical" evidence="5">
    <location>
        <begin position="140"/>
        <end position="159"/>
    </location>
</feature>
<dbReference type="PROSITE" id="PS50850">
    <property type="entry name" value="MFS"/>
    <property type="match status" value="1"/>
</dbReference>
<protein>
    <submittedName>
        <fullName evidence="7">Fucose permease</fullName>
    </submittedName>
</protein>
<feature type="transmembrane region" description="Helical" evidence="5">
    <location>
        <begin position="82"/>
        <end position="111"/>
    </location>
</feature>
<dbReference type="GO" id="GO:0022857">
    <property type="term" value="F:transmembrane transporter activity"/>
    <property type="evidence" value="ECO:0007669"/>
    <property type="project" value="InterPro"/>
</dbReference>
<evidence type="ECO:0000313" key="8">
    <source>
        <dbReference type="Proteomes" id="UP000549250"/>
    </source>
</evidence>
<evidence type="ECO:0000259" key="6">
    <source>
        <dbReference type="PROSITE" id="PS50850"/>
    </source>
</evidence>
<evidence type="ECO:0000256" key="3">
    <source>
        <dbReference type="ARBA" id="ARBA00022989"/>
    </source>
</evidence>
<feature type="transmembrane region" description="Helical" evidence="5">
    <location>
        <begin position="49"/>
        <end position="70"/>
    </location>
</feature>
<dbReference type="PANTHER" id="PTHR23514">
    <property type="entry name" value="BYPASS OF STOP CODON PROTEIN 6"/>
    <property type="match status" value="1"/>
</dbReference>
<gene>
    <name evidence="7" type="ORF">FHR87_000141</name>
</gene>
<dbReference type="AlphaFoldDB" id="A0A839SWL5"/>
<feature type="transmembrane region" description="Helical" evidence="5">
    <location>
        <begin position="271"/>
        <end position="290"/>
    </location>
</feature>
<evidence type="ECO:0000313" key="7">
    <source>
        <dbReference type="EMBL" id="MBB3101781.1"/>
    </source>
</evidence>
<evidence type="ECO:0000256" key="2">
    <source>
        <dbReference type="ARBA" id="ARBA00022692"/>
    </source>
</evidence>
<feature type="transmembrane region" description="Helical" evidence="5">
    <location>
        <begin position="14"/>
        <end position="37"/>
    </location>
</feature>
<dbReference type="SUPFAM" id="SSF103473">
    <property type="entry name" value="MFS general substrate transporter"/>
    <property type="match status" value="1"/>
</dbReference>
<comment type="caution">
    <text evidence="7">The sequence shown here is derived from an EMBL/GenBank/DDBJ whole genome shotgun (WGS) entry which is preliminary data.</text>
</comment>
<dbReference type="InterPro" id="IPR051788">
    <property type="entry name" value="MFS_Transporter"/>
</dbReference>
<accession>A0A839SWL5</accession>
<dbReference type="Gene3D" id="1.20.1250.20">
    <property type="entry name" value="MFS general substrate transporter like domains"/>
    <property type="match status" value="2"/>
</dbReference>
<feature type="domain" description="Major facilitator superfamily (MFS) profile" evidence="6">
    <location>
        <begin position="12"/>
        <end position="379"/>
    </location>
</feature>
<dbReference type="PANTHER" id="PTHR23514:SF13">
    <property type="entry name" value="INNER MEMBRANE PROTEIN YBJJ"/>
    <property type="match status" value="1"/>
</dbReference>
<dbReference type="RefSeq" id="WP_183164775.1">
    <property type="nucleotide sequence ID" value="NZ_JACHXI010000001.1"/>
</dbReference>
<evidence type="ECO:0000256" key="5">
    <source>
        <dbReference type="SAM" id="Phobius"/>
    </source>
</evidence>
<dbReference type="Pfam" id="PF07690">
    <property type="entry name" value="MFS_1"/>
    <property type="match status" value="1"/>
</dbReference>
<dbReference type="GO" id="GO:0016020">
    <property type="term" value="C:membrane"/>
    <property type="evidence" value="ECO:0007669"/>
    <property type="project" value="UniProtKB-SubCell"/>
</dbReference>
<feature type="transmembrane region" description="Helical" evidence="5">
    <location>
        <begin position="323"/>
        <end position="343"/>
    </location>
</feature>
<keyword evidence="3 5" id="KW-1133">Transmembrane helix</keyword>
<name>A0A839SWL5_AZOMA</name>
<sequence>MQASLSRELTSSRWATSAIFLVNGVGIGSWAAAIPGIKTAFALTDGQLSLVLLAMTVGAMLLMPLTGLLAPRLGGPGVLVRYAGILFAVALALPGLSGSLAMLTGAAFLLGASNGLLDVSMNAYASSLEKHWARPIMSSFHAAWSLGGLIGASLSGLLLHQGMSVSWLLLTDTLLVGLCTLGVSPWLRPDQEESEGGHGLRWPDRQILSIGVIALLSLMIEGAITDWSGVYLKDILQVSTAAAATGFAAFSLTMLAGRLTGDRLVQAQGRVRILSLGALLAGLGLLLVVMAGYPALAISGFALAGLGLSNVVPIAFSLCGQRAASPAIGVSMAATMGYMGLLAGPPLMGLVSTHYGLRSAMGLLACSCLLVILLSAKQR</sequence>
<dbReference type="InterPro" id="IPR020846">
    <property type="entry name" value="MFS_dom"/>
</dbReference>
<dbReference type="InterPro" id="IPR011701">
    <property type="entry name" value="MFS"/>
</dbReference>
<reference evidence="7 8" key="1">
    <citation type="submission" date="2020-08" db="EMBL/GenBank/DDBJ databases">
        <title>Genomic Encyclopedia of Type Strains, Phase III (KMG-III): the genomes of soil and plant-associated and newly described type strains.</title>
        <authorList>
            <person name="Whitman W."/>
        </authorList>
    </citation>
    <scope>NUCLEOTIDE SEQUENCE [LARGE SCALE GENOMIC DNA]</scope>
    <source>
        <strain evidence="7 8">CECT 4462</strain>
    </source>
</reference>
<comment type="subcellular location">
    <subcellularLocation>
        <location evidence="1">Membrane</location>
        <topology evidence="1">Multi-pass membrane protein</topology>
    </subcellularLocation>
</comment>
<feature type="transmembrane region" description="Helical" evidence="5">
    <location>
        <begin position="296"/>
        <end position="316"/>
    </location>
</feature>
<feature type="transmembrane region" description="Helical" evidence="5">
    <location>
        <begin position="207"/>
        <end position="224"/>
    </location>
</feature>
<feature type="transmembrane region" description="Helical" evidence="5">
    <location>
        <begin position="165"/>
        <end position="187"/>
    </location>
</feature>